<reference evidence="4" key="1">
    <citation type="submission" date="2023-05" db="EMBL/GenBank/DDBJ databases">
        <title>Cataloging the Phylogenetic Diversity of Human Bladder Bacteria.</title>
        <authorList>
            <person name="Du J."/>
        </authorList>
    </citation>
    <scope>NUCLEOTIDE SEQUENCE</scope>
    <source>
        <strain evidence="4">UMB8703</strain>
    </source>
</reference>
<feature type="coiled-coil region" evidence="1">
    <location>
        <begin position="283"/>
        <end position="310"/>
    </location>
</feature>
<comment type="caution">
    <text evidence="4">The sequence shown here is derived from an EMBL/GenBank/DDBJ whole genome shotgun (WGS) entry which is preliminary data.</text>
</comment>
<dbReference type="Proteomes" id="UP001230629">
    <property type="component" value="Unassembled WGS sequence"/>
</dbReference>
<dbReference type="RefSeq" id="WP_025197163.1">
    <property type="nucleotide sequence ID" value="NZ_CABMHV010000050.1"/>
</dbReference>
<keyword evidence="3" id="KW-0732">Signal</keyword>
<protein>
    <submittedName>
        <fullName evidence="4">Fibrinogen-binding surface protein FbsB</fullName>
    </submittedName>
</protein>
<keyword evidence="1" id="KW-0175">Coiled coil</keyword>
<evidence type="ECO:0000313" key="4">
    <source>
        <dbReference type="EMBL" id="MDK6898737.1"/>
    </source>
</evidence>
<proteinExistence type="predicted"/>
<dbReference type="SUPFAM" id="SSF101094">
    <property type="entry name" value="Staphylocoagulase"/>
    <property type="match status" value="1"/>
</dbReference>
<evidence type="ECO:0000256" key="2">
    <source>
        <dbReference type="SAM" id="MobiDB-lite"/>
    </source>
</evidence>
<accession>A0AAW6XVN2</accession>
<sequence>MKKQFLKSAAILSLAVTAVSTSQPVAGITKDYNNRNEKVKKYLQENNFGHKIAYGWKNKVEFDFRYLLDTAKYLVNKEEFQDPLYNDAREELISFIFPYEKFLINNRDITKLTVNQYEAIVNRMSVALQKFSKNIFEKQKVNKDLIPIAFWIEKSYRTVGTNEIAASVGIQGGFYQNFHDYYNYSYLLNSLWHEGNVKEVVKDYENTIRQILSKKHEIEKILNQSTSDISIDDDDYEKGNKELLREKLNIILNLSKRDYRVTPYYEVNKLHTGLILLEDVPNLKIAKDKLFSLENSLKEYKGEKVNYEELRFNTEPLTSYLENKEKFLVPNIPYKNKLILREEDKYSFEDDEEEFGNELLSYNKLKNEVLPVNITTSTILKPFEQKKIVEDFNPYSNLDNLEIKKIRLNGSQKQKVEQEKTKSPTPQKETVKEQTEQKVSGNTQEVEKKSETVATSQQSSVAQTSVQQPAPVQSVVQESKASQEEINAAHDAISAYKSTVNIANTAGVTTAEMTTLINTQTSNLSDVEKALGNNKVNNGAVNVLREDTDRLENMIWNRAYQAIEEFNVARNTYNNQIKTETVPVDNDIEAILAGSQAKISHLDNRIGARHMDQAFVASLLEVTEMSKSISSRIKE</sequence>
<dbReference type="AlphaFoldDB" id="A0AAW6XVN2"/>
<organism evidence="4 5">
    <name type="scientific">Streptococcus agalactiae</name>
    <dbReference type="NCBI Taxonomy" id="1311"/>
    <lineage>
        <taxon>Bacteria</taxon>
        <taxon>Bacillati</taxon>
        <taxon>Bacillota</taxon>
        <taxon>Bacilli</taxon>
        <taxon>Lactobacillales</taxon>
        <taxon>Streptococcaceae</taxon>
        <taxon>Streptococcus</taxon>
    </lineage>
</organism>
<feature type="chain" id="PRO_5043678307" evidence="3">
    <location>
        <begin position="23"/>
        <end position="635"/>
    </location>
</feature>
<name>A0AAW6XVN2_STRAG</name>
<feature type="region of interest" description="Disordered" evidence="2">
    <location>
        <begin position="412"/>
        <end position="483"/>
    </location>
</feature>
<feature type="signal peptide" evidence="3">
    <location>
        <begin position="1"/>
        <end position="22"/>
    </location>
</feature>
<dbReference type="EMBL" id="JASOIH010000001">
    <property type="protein sequence ID" value="MDK6898737.1"/>
    <property type="molecule type" value="Genomic_DNA"/>
</dbReference>
<feature type="compositionally biased region" description="Low complexity" evidence="2">
    <location>
        <begin position="452"/>
        <end position="477"/>
    </location>
</feature>
<gene>
    <name evidence="4" type="primary">fbsB</name>
    <name evidence="4" type="ORF">QP229_01850</name>
</gene>
<evidence type="ECO:0000313" key="5">
    <source>
        <dbReference type="Proteomes" id="UP001230629"/>
    </source>
</evidence>
<evidence type="ECO:0000256" key="1">
    <source>
        <dbReference type="SAM" id="Coils"/>
    </source>
</evidence>
<evidence type="ECO:0000256" key="3">
    <source>
        <dbReference type="SAM" id="SignalP"/>
    </source>
</evidence>